<keyword evidence="11" id="KW-1185">Reference proteome</keyword>
<keyword evidence="4 9" id="KW-0812">Transmembrane</keyword>
<reference evidence="10 11" key="1">
    <citation type="submission" date="2024-08" db="EMBL/GenBank/DDBJ databases">
        <authorList>
            <person name="Cucini C."/>
            <person name="Frati F."/>
        </authorList>
    </citation>
    <scope>NUCLEOTIDE SEQUENCE [LARGE SCALE GENOMIC DNA]</scope>
</reference>
<accession>A0ABP1RSJ1</accession>
<proteinExistence type="predicted"/>
<evidence type="ECO:0000256" key="7">
    <source>
        <dbReference type="ARBA" id="ARBA00023034"/>
    </source>
</evidence>
<gene>
    <name evidence="10" type="ORF">ODALV1_LOCUS25528</name>
</gene>
<name>A0ABP1RSJ1_9HEXA</name>
<dbReference type="PANTHER" id="PTHR35259">
    <property type="entry name" value="BOMBESIN RECEPTOR-ACTIVATED PROTEIN C6ORF89"/>
    <property type="match status" value="1"/>
</dbReference>
<feature type="transmembrane region" description="Helical" evidence="9">
    <location>
        <begin position="36"/>
        <end position="60"/>
    </location>
</feature>
<evidence type="ECO:0000313" key="10">
    <source>
        <dbReference type="EMBL" id="CAL8134446.1"/>
    </source>
</evidence>
<protein>
    <submittedName>
        <fullName evidence="10">Uncharacterized protein</fullName>
    </submittedName>
</protein>
<dbReference type="EMBL" id="CAXLJM020000104">
    <property type="protein sequence ID" value="CAL8134446.1"/>
    <property type="molecule type" value="Genomic_DNA"/>
</dbReference>
<keyword evidence="7" id="KW-0333">Golgi apparatus</keyword>
<keyword evidence="3" id="KW-0963">Cytoplasm</keyword>
<keyword evidence="6 9" id="KW-1133">Transmembrane helix</keyword>
<evidence type="ECO:0000313" key="11">
    <source>
        <dbReference type="Proteomes" id="UP001642540"/>
    </source>
</evidence>
<comment type="caution">
    <text evidence="10">The sequence shown here is derived from an EMBL/GenBank/DDBJ whole genome shotgun (WGS) entry which is preliminary data.</text>
</comment>
<keyword evidence="5" id="KW-0735">Signal-anchor</keyword>
<evidence type="ECO:0000256" key="2">
    <source>
        <dbReference type="ARBA" id="ARBA00004496"/>
    </source>
</evidence>
<keyword evidence="8 9" id="KW-0472">Membrane</keyword>
<dbReference type="Proteomes" id="UP001642540">
    <property type="component" value="Unassembled WGS sequence"/>
</dbReference>
<evidence type="ECO:0000256" key="6">
    <source>
        <dbReference type="ARBA" id="ARBA00022989"/>
    </source>
</evidence>
<dbReference type="InterPro" id="IPR038757">
    <property type="entry name" value="BRAP"/>
</dbReference>
<dbReference type="PANTHER" id="PTHR35259:SF1">
    <property type="entry name" value="BOMBESIN RECEPTOR-ACTIVATED PROTEIN C6ORF89"/>
    <property type="match status" value="1"/>
</dbReference>
<evidence type="ECO:0000256" key="8">
    <source>
        <dbReference type="ARBA" id="ARBA00023136"/>
    </source>
</evidence>
<organism evidence="10 11">
    <name type="scientific">Orchesella dallaii</name>
    <dbReference type="NCBI Taxonomy" id="48710"/>
    <lineage>
        <taxon>Eukaryota</taxon>
        <taxon>Metazoa</taxon>
        <taxon>Ecdysozoa</taxon>
        <taxon>Arthropoda</taxon>
        <taxon>Hexapoda</taxon>
        <taxon>Collembola</taxon>
        <taxon>Entomobryomorpha</taxon>
        <taxon>Entomobryoidea</taxon>
        <taxon>Orchesellidae</taxon>
        <taxon>Orchesellinae</taxon>
        <taxon>Orchesella</taxon>
    </lineage>
</organism>
<sequence length="314" mass="35484">MITLSKVETETNSAVQTYLNAFSKPERSPNSLKGSLLFEAFASTSVFVLLIFIPYVYVVLQFNDFVYSLDDNFGPAGIGGVNRISRFLSTSLSLYKRQPFRDIHEDPNPTCFIKNPFFETNSPPCHLCKGVHTVLDLSEVSTFSENFHSQKIPFMVKNSFKTPIKLDTMEKVLGKNFGFEKFPQANSHMKLEMGGYKLTHLLRGILPTPTKRIPRINLIDIHHRLLIDGPSSPSYWLPPPELEIAYVIQLHGRRMIKLRPTWSCIATCTTMSVILEPGDVLHYNIFLWNAISEPVVNKGTTADLSIIRMGSLEA</sequence>
<evidence type="ECO:0000256" key="1">
    <source>
        <dbReference type="ARBA" id="ARBA00004323"/>
    </source>
</evidence>
<evidence type="ECO:0000256" key="3">
    <source>
        <dbReference type="ARBA" id="ARBA00022490"/>
    </source>
</evidence>
<evidence type="ECO:0000256" key="9">
    <source>
        <dbReference type="SAM" id="Phobius"/>
    </source>
</evidence>
<comment type="subcellular location">
    <subcellularLocation>
        <location evidence="2">Cytoplasm</location>
    </subcellularLocation>
    <subcellularLocation>
        <location evidence="1">Golgi apparatus membrane</location>
        <topology evidence="1">Single-pass type II membrane protein</topology>
    </subcellularLocation>
</comment>
<evidence type="ECO:0000256" key="4">
    <source>
        <dbReference type="ARBA" id="ARBA00022692"/>
    </source>
</evidence>
<evidence type="ECO:0000256" key="5">
    <source>
        <dbReference type="ARBA" id="ARBA00022968"/>
    </source>
</evidence>